<accession>A0A4U3LKF4</accession>
<keyword evidence="1" id="KW-0472">Membrane</keyword>
<proteinExistence type="predicted"/>
<feature type="transmembrane region" description="Helical" evidence="1">
    <location>
        <begin position="18"/>
        <end position="44"/>
    </location>
</feature>
<feature type="transmembrane region" description="Helical" evidence="1">
    <location>
        <begin position="64"/>
        <end position="86"/>
    </location>
</feature>
<evidence type="ECO:0000313" key="3">
    <source>
        <dbReference type="Proteomes" id="UP000305836"/>
    </source>
</evidence>
<evidence type="ECO:0000256" key="1">
    <source>
        <dbReference type="SAM" id="Phobius"/>
    </source>
</evidence>
<comment type="caution">
    <text evidence="2">The sequence shown here is derived from an EMBL/GenBank/DDBJ whole genome shotgun (WGS) entry which is preliminary data.</text>
</comment>
<name>A0A4U3LKF4_9ACTN</name>
<dbReference type="EMBL" id="SZPZ01000004">
    <property type="protein sequence ID" value="TKK76205.1"/>
    <property type="molecule type" value="Genomic_DNA"/>
</dbReference>
<keyword evidence="1" id="KW-0812">Transmembrane</keyword>
<feature type="transmembrane region" description="Helical" evidence="1">
    <location>
        <begin position="93"/>
        <end position="111"/>
    </location>
</feature>
<keyword evidence="1" id="KW-1133">Transmembrane helix</keyword>
<dbReference type="Pfam" id="PF19545">
    <property type="entry name" value="DUF6069"/>
    <property type="match status" value="1"/>
</dbReference>
<dbReference type="OrthoDB" id="4868427at2"/>
<reference evidence="2 3" key="1">
    <citation type="submission" date="2019-04" db="EMBL/GenBank/DDBJ databases">
        <title>Kribbella sp. NEAU-THZ 27 nov., a novel actinomycete isolated from soil.</title>
        <authorList>
            <person name="Duan L."/>
        </authorList>
    </citation>
    <scope>NUCLEOTIDE SEQUENCE [LARGE SCALE GENOMIC DNA]</scope>
    <source>
        <strain evidence="3">NEAU-THZ27</strain>
    </source>
</reference>
<protein>
    <submittedName>
        <fullName evidence="2">Uncharacterized protein</fullName>
    </submittedName>
</protein>
<dbReference type="InterPro" id="IPR045713">
    <property type="entry name" value="DUF6069"/>
</dbReference>
<feature type="transmembrane region" description="Helical" evidence="1">
    <location>
        <begin position="123"/>
        <end position="141"/>
    </location>
</feature>
<organism evidence="2 3">
    <name type="scientific">Kribbella jiaozuonensis</name>
    <dbReference type="NCBI Taxonomy" id="2575441"/>
    <lineage>
        <taxon>Bacteria</taxon>
        <taxon>Bacillati</taxon>
        <taxon>Actinomycetota</taxon>
        <taxon>Actinomycetes</taxon>
        <taxon>Propionibacteriales</taxon>
        <taxon>Kribbellaceae</taxon>
        <taxon>Kribbella</taxon>
    </lineage>
</organism>
<dbReference type="AlphaFoldDB" id="A0A4U3LKF4"/>
<keyword evidence="3" id="KW-1185">Reference proteome</keyword>
<dbReference type="RefSeq" id="WP_137257073.1">
    <property type="nucleotide sequence ID" value="NZ_JBHSPQ010000003.1"/>
</dbReference>
<sequence>MTVQPTQGGAHAVDAGRLWAGGAATAVVAGLIAVVGILVARGVFDVPVLAPEGEGTWGDADTPQYALWCALAALLATGLMHLLVISTPRPLRFFGWIIALATLAAAFAPFVTNGSTSSKVATAVINLAVGIAIGTLVSGAARSAMRTRRTGPGYPQVRY</sequence>
<gene>
    <name evidence="2" type="ORF">FDA38_27730</name>
</gene>
<dbReference type="Proteomes" id="UP000305836">
    <property type="component" value="Unassembled WGS sequence"/>
</dbReference>
<evidence type="ECO:0000313" key="2">
    <source>
        <dbReference type="EMBL" id="TKK76205.1"/>
    </source>
</evidence>